<dbReference type="InterPro" id="IPR020422">
    <property type="entry name" value="TYR_PHOSPHATASE_DUAL_dom"/>
</dbReference>
<evidence type="ECO:0000256" key="2">
    <source>
        <dbReference type="ARBA" id="ARBA00022801"/>
    </source>
</evidence>
<dbReference type="PANTHER" id="PTHR45961">
    <property type="entry name" value="IP21249P"/>
    <property type="match status" value="1"/>
</dbReference>
<evidence type="ECO:0000256" key="3">
    <source>
        <dbReference type="ARBA" id="ARBA00022912"/>
    </source>
</evidence>
<evidence type="ECO:0000256" key="1">
    <source>
        <dbReference type="ARBA" id="ARBA00008601"/>
    </source>
</evidence>
<dbReference type="PROSITE" id="PS00383">
    <property type="entry name" value="TYR_PHOSPHATASE_1"/>
    <property type="match status" value="1"/>
</dbReference>
<dbReference type="PROSITE" id="PS50056">
    <property type="entry name" value="TYR_PHOSPHATASE_2"/>
    <property type="match status" value="1"/>
</dbReference>
<evidence type="ECO:0000313" key="6">
    <source>
        <dbReference type="EMBL" id="CAF1969693.1"/>
    </source>
</evidence>
<keyword evidence="3" id="KW-0904">Protein phosphatase</keyword>
<keyword evidence="2" id="KW-0378">Hydrolase</keyword>
<dbReference type="PROSITE" id="PS50054">
    <property type="entry name" value="TYR_PHOSPHATASE_DUAL"/>
    <property type="match status" value="1"/>
</dbReference>
<dbReference type="GO" id="GO:0004721">
    <property type="term" value="F:phosphoprotein phosphatase activity"/>
    <property type="evidence" value="ECO:0007669"/>
    <property type="project" value="UniProtKB-KW"/>
</dbReference>
<dbReference type="PANTHER" id="PTHR45961:SF6">
    <property type="entry name" value="IP21249P"/>
    <property type="match status" value="1"/>
</dbReference>
<evidence type="ECO:0000259" key="4">
    <source>
        <dbReference type="PROSITE" id="PS50054"/>
    </source>
</evidence>
<comment type="similarity">
    <text evidence="1">Belongs to the protein-tyrosine phosphatase family. Non-receptor class dual specificity subfamily.</text>
</comment>
<dbReference type="InterPro" id="IPR000340">
    <property type="entry name" value="Dual-sp_phosphatase_cat-dom"/>
</dbReference>
<dbReference type="Pfam" id="PF00782">
    <property type="entry name" value="DSPc"/>
    <property type="match status" value="1"/>
</dbReference>
<dbReference type="InterPro" id="IPR000387">
    <property type="entry name" value="Tyr_Pase_dom"/>
</dbReference>
<dbReference type="Gene3D" id="3.90.190.10">
    <property type="entry name" value="Protein tyrosine phosphatase superfamily"/>
    <property type="match status" value="1"/>
</dbReference>
<sequence>MKKERCLVHCAAGVSRSATIVLVYSMKYHHNTLKDAFHYLLEKRPQIGPNEGFLLQLIRYEKELIRTLEIVLLSAAENLSLSDSKNPIETFKEFSLLSAVGVSDTGDCVVGAPLKTPSAKVGAPLDSVGVVGAPLKTSSAKVGGQ</sequence>
<accession>A0A816M5T4</accession>
<dbReference type="Proteomes" id="UP000663887">
    <property type="component" value="Unassembled WGS sequence"/>
</dbReference>
<evidence type="ECO:0000259" key="5">
    <source>
        <dbReference type="PROSITE" id="PS50056"/>
    </source>
</evidence>
<dbReference type="AlphaFoldDB" id="A0A816M5T4"/>
<name>A0A816M5T4_9BILA</name>
<feature type="domain" description="Tyrosine specific protein phosphatases" evidence="5">
    <location>
        <begin position="1"/>
        <end position="47"/>
    </location>
</feature>
<dbReference type="InterPro" id="IPR029021">
    <property type="entry name" value="Prot-tyrosine_phosphatase-like"/>
</dbReference>
<dbReference type="InterPro" id="IPR016130">
    <property type="entry name" value="Tyr_Pase_AS"/>
</dbReference>
<protein>
    <submittedName>
        <fullName evidence="6">Uncharacterized protein</fullName>
    </submittedName>
</protein>
<evidence type="ECO:0000313" key="7">
    <source>
        <dbReference type="Proteomes" id="UP000663887"/>
    </source>
</evidence>
<feature type="domain" description="Tyrosine-protein phosphatase" evidence="4">
    <location>
        <begin position="1"/>
        <end position="66"/>
    </location>
</feature>
<gene>
    <name evidence="6" type="ORF">XDN619_LOCUS1811</name>
</gene>
<reference evidence="6" key="1">
    <citation type="submission" date="2021-02" db="EMBL/GenBank/DDBJ databases">
        <authorList>
            <person name="Nowell W R."/>
        </authorList>
    </citation>
    <scope>NUCLEOTIDE SEQUENCE</scope>
</reference>
<organism evidence="6 7">
    <name type="scientific">Rotaria magnacalcarata</name>
    <dbReference type="NCBI Taxonomy" id="392030"/>
    <lineage>
        <taxon>Eukaryota</taxon>
        <taxon>Metazoa</taxon>
        <taxon>Spiralia</taxon>
        <taxon>Gnathifera</taxon>
        <taxon>Rotifera</taxon>
        <taxon>Eurotatoria</taxon>
        <taxon>Bdelloidea</taxon>
        <taxon>Philodinida</taxon>
        <taxon>Philodinidae</taxon>
        <taxon>Rotaria</taxon>
    </lineage>
</organism>
<dbReference type="EMBL" id="CAJNRG010000086">
    <property type="protein sequence ID" value="CAF1969693.1"/>
    <property type="molecule type" value="Genomic_DNA"/>
</dbReference>
<proteinExistence type="inferred from homology"/>
<dbReference type="InterPro" id="IPR052103">
    <property type="entry name" value="Dual_spec_Phospatases"/>
</dbReference>
<dbReference type="SUPFAM" id="SSF52799">
    <property type="entry name" value="(Phosphotyrosine protein) phosphatases II"/>
    <property type="match status" value="1"/>
</dbReference>
<comment type="caution">
    <text evidence="6">The sequence shown here is derived from an EMBL/GenBank/DDBJ whole genome shotgun (WGS) entry which is preliminary data.</text>
</comment>